<evidence type="ECO:0000256" key="3">
    <source>
        <dbReference type="ARBA" id="ARBA00022525"/>
    </source>
</evidence>
<dbReference type="InterPro" id="IPR029058">
    <property type="entry name" value="AB_hydrolase_fold"/>
</dbReference>
<accession>A0A835GC40</accession>
<evidence type="ECO:0000259" key="5">
    <source>
        <dbReference type="Pfam" id="PF00151"/>
    </source>
</evidence>
<evidence type="ECO:0000256" key="4">
    <source>
        <dbReference type="RuleBase" id="RU004262"/>
    </source>
</evidence>
<dbReference type="Pfam" id="PF00151">
    <property type="entry name" value="Lipase"/>
    <property type="match status" value="1"/>
</dbReference>
<dbReference type="InterPro" id="IPR013818">
    <property type="entry name" value="Lipase"/>
</dbReference>
<dbReference type="AlphaFoldDB" id="A0A835GC40"/>
<dbReference type="Gene3D" id="3.40.50.1820">
    <property type="entry name" value="alpha/beta hydrolase"/>
    <property type="match status" value="1"/>
</dbReference>
<dbReference type="PRINTS" id="PR00821">
    <property type="entry name" value="TAGLIPASE"/>
</dbReference>
<proteinExistence type="inferred from homology"/>
<feature type="domain" description="Lipase" evidence="5">
    <location>
        <begin position="137"/>
        <end position="414"/>
    </location>
</feature>
<dbReference type="Proteomes" id="UP000648187">
    <property type="component" value="Unassembled WGS sequence"/>
</dbReference>
<dbReference type="PANTHER" id="PTHR11610">
    <property type="entry name" value="LIPASE"/>
    <property type="match status" value="1"/>
</dbReference>
<dbReference type="PANTHER" id="PTHR11610:SF173">
    <property type="entry name" value="LIPASE DOMAIN-CONTAINING PROTEIN-RELATED"/>
    <property type="match status" value="1"/>
</dbReference>
<dbReference type="InterPro" id="IPR033906">
    <property type="entry name" value="Lipase_N"/>
</dbReference>
<reference evidence="6" key="1">
    <citation type="submission" date="2020-08" db="EMBL/GenBank/DDBJ databases">
        <title>Spodoptera exigua strain:BAW_Kor-Di-RS1 Genome sequencing and assembly.</title>
        <authorList>
            <person name="Kim J."/>
            <person name="Nam H.Y."/>
            <person name="Kwon M."/>
            <person name="Choi J.H."/>
            <person name="Cho S.R."/>
            <person name="Kim G.-H."/>
        </authorList>
    </citation>
    <scope>NUCLEOTIDE SEQUENCE</scope>
    <source>
        <strain evidence="6">BAW_Kor-Di-RS1</strain>
        <tissue evidence="6">Whole-body</tissue>
    </source>
</reference>
<sequence>MYNAIGENGRVTQTDIAGQAYFVAEWPALVQIICMTAFYSSESSELYRYHRNTQSITFIYAMGYERIQVAVKINIYFYTLHILHTYLLQRITRLALEYQNEQGPEYGEEWIYFYDDNGNTHTMNFSILPQETRGIIFGDAYYYLYTRRNTEAEQLNVPNSDEFFSSKYFNSSNEIKVVTHGWMSAENVDWLQRIKDELLIKSDFNVITIDWSELSKNPIYPWSAFSTRYVGKKTAKLLDAIARTYGTDGKSIHLIGHSLGSHVMGYTGLFSNLRINRITGLDPARPLFELPLMPPNCRLDKSDAEFVDIIHTCAGIYGYAKSHGHADFYANSGRPKQPGCEGVQSAIEGCSHGRSNLFFGESIDSKIPFTSYPCESWDKFENGECKENPANMGYPVSTDIRGDYYLHTNSEPEFARGCVHNV</sequence>
<gene>
    <name evidence="6" type="ORF">HW555_008918</name>
</gene>
<protein>
    <recommendedName>
        <fullName evidence="5">Lipase domain-containing protein</fullName>
    </recommendedName>
</protein>
<dbReference type="SUPFAM" id="SSF53474">
    <property type="entry name" value="alpha/beta-Hydrolases"/>
    <property type="match status" value="1"/>
</dbReference>
<dbReference type="GO" id="GO:0005615">
    <property type="term" value="C:extracellular space"/>
    <property type="evidence" value="ECO:0007669"/>
    <property type="project" value="TreeGrafter"/>
</dbReference>
<dbReference type="GO" id="GO:0016042">
    <property type="term" value="P:lipid catabolic process"/>
    <property type="evidence" value="ECO:0007669"/>
    <property type="project" value="TreeGrafter"/>
</dbReference>
<name>A0A835GC40_SPOEX</name>
<organism evidence="6 7">
    <name type="scientific">Spodoptera exigua</name>
    <name type="common">Beet armyworm</name>
    <name type="synonym">Noctua fulgens</name>
    <dbReference type="NCBI Taxonomy" id="7107"/>
    <lineage>
        <taxon>Eukaryota</taxon>
        <taxon>Metazoa</taxon>
        <taxon>Ecdysozoa</taxon>
        <taxon>Arthropoda</taxon>
        <taxon>Hexapoda</taxon>
        <taxon>Insecta</taxon>
        <taxon>Pterygota</taxon>
        <taxon>Neoptera</taxon>
        <taxon>Endopterygota</taxon>
        <taxon>Lepidoptera</taxon>
        <taxon>Glossata</taxon>
        <taxon>Ditrysia</taxon>
        <taxon>Noctuoidea</taxon>
        <taxon>Noctuidae</taxon>
        <taxon>Amphipyrinae</taxon>
        <taxon>Spodoptera</taxon>
    </lineage>
</organism>
<evidence type="ECO:0000313" key="7">
    <source>
        <dbReference type="Proteomes" id="UP000648187"/>
    </source>
</evidence>
<dbReference type="InterPro" id="IPR000734">
    <property type="entry name" value="TAG_lipase"/>
</dbReference>
<comment type="similarity">
    <text evidence="2 4">Belongs to the AB hydrolase superfamily. Lipase family.</text>
</comment>
<dbReference type="GO" id="GO:0016298">
    <property type="term" value="F:lipase activity"/>
    <property type="evidence" value="ECO:0007669"/>
    <property type="project" value="InterPro"/>
</dbReference>
<dbReference type="CDD" id="cd00707">
    <property type="entry name" value="Pancreat_lipase_like"/>
    <property type="match status" value="1"/>
</dbReference>
<evidence type="ECO:0000256" key="2">
    <source>
        <dbReference type="ARBA" id="ARBA00010701"/>
    </source>
</evidence>
<comment type="subcellular location">
    <subcellularLocation>
        <location evidence="1">Secreted</location>
    </subcellularLocation>
</comment>
<comment type="caution">
    <text evidence="6">The sequence shown here is derived from an EMBL/GenBank/DDBJ whole genome shotgun (WGS) entry which is preliminary data.</text>
</comment>
<dbReference type="EMBL" id="JACKWZ010000183">
    <property type="protein sequence ID" value="KAF9412606.1"/>
    <property type="molecule type" value="Genomic_DNA"/>
</dbReference>
<keyword evidence="3" id="KW-0964">Secreted</keyword>
<evidence type="ECO:0000313" key="6">
    <source>
        <dbReference type="EMBL" id="KAF9412606.1"/>
    </source>
</evidence>
<evidence type="ECO:0000256" key="1">
    <source>
        <dbReference type="ARBA" id="ARBA00004613"/>
    </source>
</evidence>
<keyword evidence="7" id="KW-1185">Reference proteome</keyword>